<proteinExistence type="inferred from homology"/>
<dbReference type="InterPro" id="IPR052170">
    <property type="entry name" value="M29_Exopeptidase"/>
</dbReference>
<dbReference type="AlphaFoldDB" id="X1B4P9"/>
<comment type="cofactor">
    <cofactor evidence="1">
        <name>Co(2+)</name>
        <dbReference type="ChEBI" id="CHEBI:48828"/>
    </cofactor>
</comment>
<name>X1B4P9_9ZZZZ</name>
<evidence type="ECO:0000256" key="2">
    <source>
        <dbReference type="ARBA" id="ARBA00001946"/>
    </source>
</evidence>
<dbReference type="InterPro" id="IPR000787">
    <property type="entry name" value="Peptidase_M29"/>
</dbReference>
<comment type="similarity">
    <text evidence="4">Belongs to the peptidase M29 family.</text>
</comment>
<keyword evidence="5" id="KW-0031">Aminopeptidase</keyword>
<evidence type="ECO:0000256" key="4">
    <source>
        <dbReference type="ARBA" id="ARBA00008236"/>
    </source>
</evidence>
<keyword evidence="7" id="KW-0479">Metal-binding</keyword>
<comment type="caution">
    <text evidence="10">The sequence shown here is derived from an EMBL/GenBank/DDBJ whole genome shotgun (WGS) entry which is preliminary data.</text>
</comment>
<evidence type="ECO:0000256" key="6">
    <source>
        <dbReference type="ARBA" id="ARBA00022670"/>
    </source>
</evidence>
<dbReference type="PANTHER" id="PTHR34448">
    <property type="entry name" value="AMINOPEPTIDASE"/>
    <property type="match status" value="1"/>
</dbReference>
<dbReference type="EMBL" id="BART01001334">
    <property type="protein sequence ID" value="GAG66976.1"/>
    <property type="molecule type" value="Genomic_DNA"/>
</dbReference>
<evidence type="ECO:0000256" key="1">
    <source>
        <dbReference type="ARBA" id="ARBA00001941"/>
    </source>
</evidence>
<reference evidence="10" key="1">
    <citation type="journal article" date="2014" name="Front. Microbiol.">
        <title>High frequency of phylogenetically diverse reductive dehalogenase-homologous genes in deep subseafloor sedimentary metagenomes.</title>
        <authorList>
            <person name="Kawai M."/>
            <person name="Futagami T."/>
            <person name="Toyoda A."/>
            <person name="Takaki Y."/>
            <person name="Nishi S."/>
            <person name="Hori S."/>
            <person name="Arai W."/>
            <person name="Tsubouchi T."/>
            <person name="Morono Y."/>
            <person name="Uchiyama I."/>
            <person name="Ito T."/>
            <person name="Fujiyama A."/>
            <person name="Inagaki F."/>
            <person name="Takami H."/>
        </authorList>
    </citation>
    <scope>NUCLEOTIDE SEQUENCE</scope>
    <source>
        <strain evidence="10">Expedition CK06-06</strain>
    </source>
</reference>
<dbReference type="GO" id="GO:0008237">
    <property type="term" value="F:metallopeptidase activity"/>
    <property type="evidence" value="ECO:0007669"/>
    <property type="project" value="UniProtKB-KW"/>
</dbReference>
<evidence type="ECO:0000256" key="8">
    <source>
        <dbReference type="ARBA" id="ARBA00022801"/>
    </source>
</evidence>
<gene>
    <name evidence="10" type="ORF">S01H4_04832</name>
</gene>
<dbReference type="GO" id="GO:0006508">
    <property type="term" value="P:proteolysis"/>
    <property type="evidence" value="ECO:0007669"/>
    <property type="project" value="UniProtKB-KW"/>
</dbReference>
<dbReference type="Pfam" id="PF02073">
    <property type="entry name" value="Peptidase_M29"/>
    <property type="match status" value="1"/>
</dbReference>
<protein>
    <submittedName>
        <fullName evidence="10">Uncharacterized protein</fullName>
    </submittedName>
</protein>
<evidence type="ECO:0000256" key="9">
    <source>
        <dbReference type="ARBA" id="ARBA00023049"/>
    </source>
</evidence>
<dbReference type="GO" id="GO:0004177">
    <property type="term" value="F:aminopeptidase activity"/>
    <property type="evidence" value="ECO:0007669"/>
    <property type="project" value="UniProtKB-KW"/>
</dbReference>
<keyword evidence="9" id="KW-0482">Metalloprotease</keyword>
<keyword evidence="8" id="KW-0378">Hydrolase</keyword>
<dbReference type="GO" id="GO:0046872">
    <property type="term" value="F:metal ion binding"/>
    <property type="evidence" value="ECO:0007669"/>
    <property type="project" value="UniProtKB-KW"/>
</dbReference>
<organism evidence="10">
    <name type="scientific">marine sediment metagenome</name>
    <dbReference type="NCBI Taxonomy" id="412755"/>
    <lineage>
        <taxon>unclassified sequences</taxon>
        <taxon>metagenomes</taxon>
        <taxon>ecological metagenomes</taxon>
    </lineage>
</organism>
<dbReference type="PANTHER" id="PTHR34448:SF1">
    <property type="entry name" value="BLL6088 PROTEIN"/>
    <property type="match status" value="1"/>
</dbReference>
<dbReference type="NCBIfam" id="NF040962">
    <property type="entry name" value="near_HgcAB"/>
    <property type="match status" value="1"/>
</dbReference>
<keyword evidence="6" id="KW-0645">Protease</keyword>
<dbReference type="Gene3D" id="3.40.1830.10">
    <property type="entry name" value="Thermophilic metalloprotease (M29)"/>
    <property type="match status" value="1"/>
</dbReference>
<evidence type="ECO:0000256" key="5">
    <source>
        <dbReference type="ARBA" id="ARBA00022438"/>
    </source>
</evidence>
<dbReference type="InterPro" id="IPR035097">
    <property type="entry name" value="M29_N-terminal"/>
</dbReference>
<accession>X1B4P9</accession>
<comment type="cofactor">
    <cofactor evidence="3">
        <name>Zn(2+)</name>
        <dbReference type="ChEBI" id="CHEBI:29105"/>
    </cofactor>
</comment>
<comment type="cofactor">
    <cofactor evidence="2">
        <name>Mg(2+)</name>
        <dbReference type="ChEBI" id="CHEBI:18420"/>
    </cofactor>
</comment>
<dbReference type="SUPFAM" id="SSF144052">
    <property type="entry name" value="Thermophilic metalloprotease-like"/>
    <property type="match status" value="1"/>
</dbReference>
<evidence type="ECO:0000256" key="3">
    <source>
        <dbReference type="ARBA" id="ARBA00001947"/>
    </source>
</evidence>
<evidence type="ECO:0000256" key="7">
    <source>
        <dbReference type="ARBA" id="ARBA00022723"/>
    </source>
</evidence>
<sequence length="150" mass="16980">MDPRIEKLAKNLVNYSCKIQKGEKVLVECVGNSGIPLTRALIKEIYKTGGVPYMELKDNSIVRELLKKSTPEQLESMAKYELTRMKEMDAFIGIRAGDKLAAVSWEKNGEICCISLIKAEDFAEMVKDLLGPMMEEILKKKKDKIKVEPK</sequence>
<evidence type="ECO:0000313" key="10">
    <source>
        <dbReference type="EMBL" id="GAG66976.1"/>
    </source>
</evidence>